<dbReference type="GeneID" id="34523717"/>
<dbReference type="PROSITE" id="PS00028">
    <property type="entry name" value="ZINC_FINGER_C2H2_1"/>
    <property type="match status" value="1"/>
</dbReference>
<dbReference type="Gene3D" id="3.30.160.60">
    <property type="entry name" value="Classic Zinc Finger"/>
    <property type="match status" value="2"/>
</dbReference>
<evidence type="ECO:0000313" key="8">
    <source>
        <dbReference type="EMBL" id="CCK68082.1"/>
    </source>
</evidence>
<dbReference type="FunFam" id="3.30.160.60:FF:000100">
    <property type="entry name" value="Zinc finger 45-like"/>
    <property type="match status" value="1"/>
</dbReference>
<keyword evidence="2" id="KW-0479">Metal-binding</keyword>
<feature type="domain" description="C2H2-type" evidence="7">
    <location>
        <begin position="156"/>
        <end position="183"/>
    </location>
</feature>
<evidence type="ECO:0000256" key="5">
    <source>
        <dbReference type="ARBA" id="ARBA00022833"/>
    </source>
</evidence>
<proteinExistence type="predicted"/>
<protein>
    <recommendedName>
        <fullName evidence="7">C2H2-type domain-containing protein</fullName>
    </recommendedName>
</protein>
<organism evidence="8 9">
    <name type="scientific">Huiozyma naganishii (strain ATCC MYA-139 / BCRC 22969 / CBS 8797 / KCTC 17520 / NBRC 10181 / NCYC 3082 / Yp74L-3)</name>
    <name type="common">Yeast</name>
    <name type="synonym">Kazachstania naganishii</name>
    <dbReference type="NCBI Taxonomy" id="1071383"/>
    <lineage>
        <taxon>Eukaryota</taxon>
        <taxon>Fungi</taxon>
        <taxon>Dikarya</taxon>
        <taxon>Ascomycota</taxon>
        <taxon>Saccharomycotina</taxon>
        <taxon>Saccharomycetes</taxon>
        <taxon>Saccharomycetales</taxon>
        <taxon>Saccharomycetaceae</taxon>
        <taxon>Huiozyma</taxon>
    </lineage>
</organism>
<dbReference type="SMART" id="SM00355">
    <property type="entry name" value="ZnF_C2H2"/>
    <property type="match status" value="2"/>
</dbReference>
<reference evidence="8 9" key="1">
    <citation type="journal article" date="2011" name="Proc. Natl. Acad. Sci. U.S.A.">
        <title>Evolutionary erosion of yeast sex chromosomes by mating-type switching accidents.</title>
        <authorList>
            <person name="Gordon J.L."/>
            <person name="Armisen D."/>
            <person name="Proux-Wera E."/>
            <person name="Oheigeartaigh S.S."/>
            <person name="Byrne K.P."/>
            <person name="Wolfe K.H."/>
        </authorList>
    </citation>
    <scope>NUCLEOTIDE SEQUENCE [LARGE SCALE GENOMIC DNA]</scope>
    <source>
        <strain evidence="9">ATCC MYA-139 / BCRC 22969 / CBS 8797 / CCRC 22969 / KCTC 17520 / NBRC 10181 / NCYC 3082</strain>
    </source>
</reference>
<dbReference type="SUPFAM" id="SSF57667">
    <property type="entry name" value="beta-beta-alpha zinc fingers"/>
    <property type="match status" value="1"/>
</dbReference>
<evidence type="ECO:0000256" key="3">
    <source>
        <dbReference type="ARBA" id="ARBA00022737"/>
    </source>
</evidence>
<dbReference type="STRING" id="1071383.J7RTL5"/>
<dbReference type="OrthoDB" id="8922241at2759"/>
<dbReference type="AlphaFoldDB" id="J7RTL5"/>
<evidence type="ECO:0000256" key="2">
    <source>
        <dbReference type="ARBA" id="ARBA00022723"/>
    </source>
</evidence>
<dbReference type="Proteomes" id="UP000006310">
    <property type="component" value="Chromosome 1"/>
</dbReference>
<evidence type="ECO:0000256" key="4">
    <source>
        <dbReference type="ARBA" id="ARBA00022771"/>
    </source>
</evidence>
<dbReference type="InterPro" id="IPR036236">
    <property type="entry name" value="Znf_C2H2_sf"/>
</dbReference>
<dbReference type="GO" id="GO:0000981">
    <property type="term" value="F:DNA-binding transcription factor activity, RNA polymerase II-specific"/>
    <property type="evidence" value="ECO:0007669"/>
    <property type="project" value="TreeGrafter"/>
</dbReference>
<dbReference type="PANTHER" id="PTHR23235">
    <property type="entry name" value="KRUEPPEL-LIKE TRANSCRIPTION FACTOR"/>
    <property type="match status" value="1"/>
</dbReference>
<dbReference type="GO" id="GO:0000978">
    <property type="term" value="F:RNA polymerase II cis-regulatory region sequence-specific DNA binding"/>
    <property type="evidence" value="ECO:0007669"/>
    <property type="project" value="TreeGrafter"/>
</dbReference>
<dbReference type="RefSeq" id="XP_022462328.1">
    <property type="nucleotide sequence ID" value="XM_022608352.1"/>
</dbReference>
<dbReference type="Pfam" id="PF00096">
    <property type="entry name" value="zf-C2H2"/>
    <property type="match status" value="1"/>
</dbReference>
<keyword evidence="3" id="KW-0677">Repeat</keyword>
<feature type="domain" description="C2H2-type" evidence="7">
    <location>
        <begin position="128"/>
        <end position="155"/>
    </location>
</feature>
<dbReference type="eggNOG" id="KOG1721">
    <property type="taxonomic scope" value="Eukaryota"/>
</dbReference>
<evidence type="ECO:0000313" key="9">
    <source>
        <dbReference type="Proteomes" id="UP000006310"/>
    </source>
</evidence>
<gene>
    <name evidence="8" type="primary">KNAG0A04030</name>
    <name evidence="8" type="ordered locus">KNAG_0A04030</name>
</gene>
<dbReference type="PANTHER" id="PTHR23235:SF120">
    <property type="entry name" value="KRUPPEL-LIKE FACTOR 15"/>
    <property type="match status" value="1"/>
</dbReference>
<dbReference type="GO" id="GO:0008270">
    <property type="term" value="F:zinc ion binding"/>
    <property type="evidence" value="ECO:0007669"/>
    <property type="project" value="UniProtKB-KW"/>
</dbReference>
<keyword evidence="1" id="KW-0678">Repressor</keyword>
<evidence type="ECO:0000256" key="6">
    <source>
        <dbReference type="PROSITE-ProRule" id="PRU00042"/>
    </source>
</evidence>
<keyword evidence="4 6" id="KW-0863">Zinc-finger</keyword>
<dbReference type="PROSITE" id="PS50157">
    <property type="entry name" value="ZINC_FINGER_C2H2_2"/>
    <property type="match status" value="2"/>
</dbReference>
<dbReference type="KEGG" id="kng:KNAG_0A04030"/>
<sequence>MAKREGDYYRRITDAILNVSNNGTDPKLRELLNRLGGVVNTKTENIATPVRVQSVDPSLLDSKFKEQNGMLLKLFTDEVGGHTDSLGGYTGPEKEKYAYRGADRLDTQTPYKSIPKSYKPQSSIDRPFVCAKCHMNFLRCSDLRRHEKIHLPVLPNICSQCGKGFARKDALKRHVNTLACKRNKKKIASLVSNESNRTNSHTSSTSNK</sequence>
<dbReference type="EMBL" id="HE978314">
    <property type="protein sequence ID" value="CCK68082.1"/>
    <property type="molecule type" value="Genomic_DNA"/>
</dbReference>
<evidence type="ECO:0000256" key="1">
    <source>
        <dbReference type="ARBA" id="ARBA00022491"/>
    </source>
</evidence>
<keyword evidence="9" id="KW-1185">Reference proteome</keyword>
<evidence type="ECO:0000259" key="7">
    <source>
        <dbReference type="PROSITE" id="PS50157"/>
    </source>
</evidence>
<name>J7RTL5_HUIN7</name>
<reference evidence="9" key="2">
    <citation type="submission" date="2012-08" db="EMBL/GenBank/DDBJ databases">
        <title>Genome sequence of Kazachstania naganishii.</title>
        <authorList>
            <person name="Gordon J.L."/>
            <person name="Armisen D."/>
            <person name="Proux-Wera E."/>
            <person name="OhEigeartaigh S.S."/>
            <person name="Byrne K.P."/>
            <person name="Wolfe K.H."/>
        </authorList>
    </citation>
    <scope>NUCLEOTIDE SEQUENCE [LARGE SCALE GENOMIC DNA]</scope>
    <source>
        <strain evidence="9">ATCC MYA-139 / BCRC 22969 / CBS 8797 / CCRC 22969 / KCTC 17520 / NBRC 10181 / NCYC 3082</strain>
    </source>
</reference>
<dbReference type="InterPro" id="IPR013087">
    <property type="entry name" value="Znf_C2H2_type"/>
</dbReference>
<keyword evidence="5" id="KW-0862">Zinc</keyword>
<accession>J7RTL5</accession>
<dbReference type="HOGENOM" id="CLU_040688_2_0_1"/>